<protein>
    <submittedName>
        <fullName evidence="3">Uncharacterized protein</fullName>
    </submittedName>
</protein>
<keyword evidence="2" id="KW-0472">Membrane</keyword>
<evidence type="ECO:0000313" key="3">
    <source>
        <dbReference type="EMBL" id="KAA0156974.1"/>
    </source>
</evidence>
<dbReference type="GO" id="GO:0034976">
    <property type="term" value="P:response to endoplasmic reticulum stress"/>
    <property type="evidence" value="ECO:0007669"/>
    <property type="project" value="TreeGrafter"/>
</dbReference>
<feature type="compositionally biased region" description="Low complexity" evidence="1">
    <location>
        <begin position="606"/>
        <end position="624"/>
    </location>
</feature>
<feature type="region of interest" description="Disordered" evidence="1">
    <location>
        <begin position="98"/>
        <end position="120"/>
    </location>
</feature>
<comment type="caution">
    <text evidence="3">The sequence shown here is derived from an EMBL/GenBank/DDBJ whole genome shotgun (WGS) entry which is preliminary data.</text>
</comment>
<organism evidence="3 4">
    <name type="scientific">Cafeteria roenbergensis</name>
    <name type="common">Marine flagellate</name>
    <dbReference type="NCBI Taxonomy" id="33653"/>
    <lineage>
        <taxon>Eukaryota</taxon>
        <taxon>Sar</taxon>
        <taxon>Stramenopiles</taxon>
        <taxon>Bigyra</taxon>
        <taxon>Opalozoa</taxon>
        <taxon>Bicosoecida</taxon>
        <taxon>Cafeteriaceae</taxon>
        <taxon>Cafeteria</taxon>
    </lineage>
</organism>
<feature type="compositionally biased region" description="Low complexity" evidence="1">
    <location>
        <begin position="655"/>
        <end position="666"/>
    </location>
</feature>
<dbReference type="PANTHER" id="PTHR21650:SF4">
    <property type="entry name" value="MEMBRALIN"/>
    <property type="match status" value="1"/>
</dbReference>
<evidence type="ECO:0000256" key="2">
    <source>
        <dbReference type="SAM" id="Phobius"/>
    </source>
</evidence>
<feature type="transmembrane region" description="Helical" evidence="2">
    <location>
        <begin position="444"/>
        <end position="464"/>
    </location>
</feature>
<feature type="compositionally biased region" description="Low complexity" evidence="1">
    <location>
        <begin position="105"/>
        <end position="120"/>
    </location>
</feature>
<evidence type="ECO:0000313" key="4">
    <source>
        <dbReference type="Proteomes" id="UP000325113"/>
    </source>
</evidence>
<feature type="transmembrane region" description="Helical" evidence="2">
    <location>
        <begin position="330"/>
        <end position="356"/>
    </location>
</feature>
<keyword evidence="2" id="KW-1133">Transmembrane helix</keyword>
<dbReference type="EMBL" id="VLTM01000079">
    <property type="protein sequence ID" value="KAA0156974.1"/>
    <property type="molecule type" value="Genomic_DNA"/>
</dbReference>
<accession>A0A5A8CWS7</accession>
<name>A0A5A8CWS7_CAFRO</name>
<dbReference type="AlphaFoldDB" id="A0A5A8CWS7"/>
<evidence type="ECO:0000256" key="1">
    <source>
        <dbReference type="SAM" id="MobiDB-lite"/>
    </source>
</evidence>
<dbReference type="GO" id="GO:1904294">
    <property type="term" value="P:positive regulation of ERAD pathway"/>
    <property type="evidence" value="ECO:0007669"/>
    <property type="project" value="TreeGrafter"/>
</dbReference>
<dbReference type="Proteomes" id="UP000325113">
    <property type="component" value="Unassembled WGS sequence"/>
</dbReference>
<proteinExistence type="predicted"/>
<keyword evidence="2" id="KW-0812">Transmembrane</keyword>
<gene>
    <name evidence="3" type="ORF">FNF31_05808</name>
</gene>
<dbReference type="GO" id="GO:0005783">
    <property type="term" value="C:endoplasmic reticulum"/>
    <property type="evidence" value="ECO:0007669"/>
    <property type="project" value="TreeGrafter"/>
</dbReference>
<feature type="transmembrane region" description="Helical" evidence="2">
    <location>
        <begin position="31"/>
        <end position="53"/>
    </location>
</feature>
<reference evidence="3 4" key="1">
    <citation type="submission" date="2019-07" db="EMBL/GenBank/DDBJ databases">
        <title>Genomes of Cafeteria roenbergensis.</title>
        <authorList>
            <person name="Fischer M.G."/>
            <person name="Hackl T."/>
            <person name="Roman M."/>
        </authorList>
    </citation>
    <scope>NUCLEOTIDE SEQUENCE [LARGE SCALE GENOMIC DNA]</scope>
    <source>
        <strain evidence="3 4">Cflag</strain>
    </source>
</reference>
<feature type="transmembrane region" description="Helical" evidence="2">
    <location>
        <begin position="383"/>
        <end position="406"/>
    </location>
</feature>
<feature type="transmembrane region" description="Helical" evidence="2">
    <location>
        <begin position="412"/>
        <end position="432"/>
    </location>
</feature>
<dbReference type="PANTHER" id="PTHR21650">
    <property type="entry name" value="MEMBRALIN/KINETOCHORE PROTEIN NUF2"/>
    <property type="match status" value="1"/>
</dbReference>
<feature type="region of interest" description="Disordered" evidence="1">
    <location>
        <begin position="606"/>
        <end position="666"/>
    </location>
</feature>
<sequence length="684" mass="71394">MAAVNVELVFFRIFVRLTHGIRGTCSPSTRFVIRAALLLYTLAMVAVLSYLHFAFVSEPSALAGLIARAASEAERGGGFHILEVTMTEASSGVAFELPNGTRTSAAPPADGDPPAAGARDPAAAQADAFELATRLLWAAVDQASPAAREVLRLLAGDWWWAARGAQAVASSLQGRAPARPWPVASAPEQAHAVQSQPLSFQIAHRRGVLYIADDNDVAAGLARRGGCNGSSATGAGAPRGACPGQSPHARAGAEWLRTARLLVPENYRAFGSPAARTLLRLGGGQDVPFIVAAFDAFNGSGFVRAVRRRHVFALSKGHDVAVVRQSVSSWLLFKFGTLCSALFVVSAATGLTSFVFNETQRRMVRFTLALGHAVQRRRPVLRLVIAHSVESLVFVPIMIGLLFFMFEFFGDKLLAFLVFMALWACEVFAVVACRTVQSVRVFPVTALLCLTWLMVYVLVFPFGLHHLALACVFSALTCSAYHQWTSFELPALEHGRLSEATPRETIVVSPAQGLTADLIRNLQRGSAVLDAGLGIGGGRLPMQEPDSVARGAAAAFEAVAAPAATPAAATAAEAAAAAAAAAAAVRHGPSGAGSLRSIAGSGRASGLSALSSAPPSPLARGAAADRSGQPLVRDVAAETGIEDDDQPVRRRRPVRAASEASASAAHTSAISALGSLLDTAASPA</sequence>